<accession>A0AAV7SP94</accession>
<name>A0AAV7SP94_PLEWA</name>
<dbReference type="EMBL" id="JANPWB010000008">
    <property type="protein sequence ID" value="KAJ1165846.1"/>
    <property type="molecule type" value="Genomic_DNA"/>
</dbReference>
<organism evidence="2 3">
    <name type="scientific">Pleurodeles waltl</name>
    <name type="common">Iberian ribbed newt</name>
    <dbReference type="NCBI Taxonomy" id="8319"/>
    <lineage>
        <taxon>Eukaryota</taxon>
        <taxon>Metazoa</taxon>
        <taxon>Chordata</taxon>
        <taxon>Craniata</taxon>
        <taxon>Vertebrata</taxon>
        <taxon>Euteleostomi</taxon>
        <taxon>Amphibia</taxon>
        <taxon>Batrachia</taxon>
        <taxon>Caudata</taxon>
        <taxon>Salamandroidea</taxon>
        <taxon>Salamandridae</taxon>
        <taxon>Pleurodelinae</taxon>
        <taxon>Pleurodeles</taxon>
    </lineage>
</organism>
<keyword evidence="3" id="KW-1185">Reference proteome</keyword>
<protein>
    <submittedName>
        <fullName evidence="2">Uncharacterized protein</fullName>
    </submittedName>
</protein>
<sequence length="125" mass="13798">MKEVCGVEERMMTEYWSGVEHGAEGRLETTRGGQRSRRTTVGPVWWLQCGAGARQQAAHMATAPQEMTGPIEDEEDGRSFAPGRGAVNQAAMALDQRCGLRQVELRVTNGNIWRAVASEYIIGIY</sequence>
<comment type="caution">
    <text evidence="2">The sequence shown here is derived from an EMBL/GenBank/DDBJ whole genome shotgun (WGS) entry which is preliminary data.</text>
</comment>
<reference evidence="2" key="1">
    <citation type="journal article" date="2022" name="bioRxiv">
        <title>Sequencing and chromosome-scale assembly of the giantPleurodeles waltlgenome.</title>
        <authorList>
            <person name="Brown T."/>
            <person name="Elewa A."/>
            <person name="Iarovenko S."/>
            <person name="Subramanian E."/>
            <person name="Araus A.J."/>
            <person name="Petzold A."/>
            <person name="Susuki M."/>
            <person name="Suzuki K.-i.T."/>
            <person name="Hayashi T."/>
            <person name="Toyoda A."/>
            <person name="Oliveira C."/>
            <person name="Osipova E."/>
            <person name="Leigh N.D."/>
            <person name="Simon A."/>
            <person name="Yun M.H."/>
        </authorList>
    </citation>
    <scope>NUCLEOTIDE SEQUENCE</scope>
    <source>
        <strain evidence="2">20211129_DDA</strain>
        <tissue evidence="2">Liver</tissue>
    </source>
</reference>
<gene>
    <name evidence="2" type="ORF">NDU88_006263</name>
</gene>
<evidence type="ECO:0000256" key="1">
    <source>
        <dbReference type="SAM" id="MobiDB-lite"/>
    </source>
</evidence>
<proteinExistence type="predicted"/>
<feature type="region of interest" description="Disordered" evidence="1">
    <location>
        <begin position="57"/>
        <end position="83"/>
    </location>
</feature>
<evidence type="ECO:0000313" key="2">
    <source>
        <dbReference type="EMBL" id="KAJ1165846.1"/>
    </source>
</evidence>
<dbReference type="AlphaFoldDB" id="A0AAV7SP94"/>
<dbReference type="Proteomes" id="UP001066276">
    <property type="component" value="Chromosome 4_2"/>
</dbReference>
<evidence type="ECO:0000313" key="3">
    <source>
        <dbReference type="Proteomes" id="UP001066276"/>
    </source>
</evidence>